<protein>
    <recommendedName>
        <fullName evidence="7">E2 NEDD8-conjugating enzyme</fullName>
        <ecNumber evidence="7">2.3.2.34</ecNumber>
    </recommendedName>
</protein>
<evidence type="ECO:0000256" key="4">
    <source>
        <dbReference type="ARBA" id="ARBA00022786"/>
    </source>
</evidence>
<evidence type="ECO:0000313" key="13">
    <source>
        <dbReference type="Proteomes" id="UP000007875"/>
    </source>
</evidence>
<evidence type="ECO:0000256" key="2">
    <source>
        <dbReference type="ARBA" id="ARBA00022679"/>
    </source>
</evidence>
<evidence type="ECO:0000256" key="5">
    <source>
        <dbReference type="ARBA" id="ARBA00022840"/>
    </source>
</evidence>
<dbReference type="PROSITE" id="PS50127">
    <property type="entry name" value="UBC_2"/>
    <property type="match status" value="1"/>
</dbReference>
<keyword evidence="13" id="KW-1185">Reference proteome</keyword>
<keyword evidence="3 9" id="KW-0547">Nucleotide-binding</keyword>
<dbReference type="GeneTree" id="ENSGT00940000154349"/>
<dbReference type="InterPro" id="IPR023313">
    <property type="entry name" value="UBQ-conjugating_AS"/>
</dbReference>
<evidence type="ECO:0000313" key="12">
    <source>
        <dbReference type="Ensembl" id="ENSCSAVP00000007728.1"/>
    </source>
</evidence>
<keyword evidence="5 9" id="KW-0067">ATP-binding</keyword>
<evidence type="ECO:0000256" key="7">
    <source>
        <dbReference type="ARBA" id="ARBA00044047"/>
    </source>
</evidence>
<dbReference type="HOGENOM" id="CLU_030988_6_4_1"/>
<dbReference type="STRING" id="51511.ENSCSAVP00000007728"/>
<comment type="catalytic activity">
    <reaction evidence="6">
        <text>[E1 NEDD8-activating enzyme]-S-[NEDD8 protein]-yl-L-cysteine + [E2 NEDD8-conjugating enzyme]-L-cysteine = [E1 NEDD8-activating enzyme]-L-cysteine + [E2 NEDD8-conjugating enzyme]-S-[NEDD8-protein]-yl-L-cysteine.</text>
        <dbReference type="EC" id="2.3.2.34"/>
    </reaction>
</comment>
<dbReference type="InParanoid" id="H2YQW8"/>
<dbReference type="Gene3D" id="3.10.110.10">
    <property type="entry name" value="Ubiquitin Conjugating Enzyme"/>
    <property type="match status" value="1"/>
</dbReference>
<dbReference type="PANTHER" id="PTHR24067">
    <property type="entry name" value="UBIQUITIN-CONJUGATING ENZYME E2"/>
    <property type="match status" value="1"/>
</dbReference>
<dbReference type="InterPro" id="IPR050113">
    <property type="entry name" value="Ub_conjugating_enzyme"/>
</dbReference>
<comment type="pathway">
    <text evidence="1">Protein modification; protein neddylation.</text>
</comment>
<keyword evidence="4 9" id="KW-0833">Ubl conjugation pathway</keyword>
<dbReference type="OMA" id="VMQYAKR"/>
<feature type="domain" description="UBC core" evidence="11">
    <location>
        <begin position="29"/>
        <end position="183"/>
    </location>
</feature>
<dbReference type="EC" id="2.3.2.34" evidence="7"/>
<dbReference type="InterPro" id="IPR000608">
    <property type="entry name" value="UBC"/>
</dbReference>
<dbReference type="eggNOG" id="KOG0420">
    <property type="taxonomic scope" value="Eukaryota"/>
</dbReference>
<dbReference type="SMART" id="SM00212">
    <property type="entry name" value="UBCc"/>
    <property type="match status" value="1"/>
</dbReference>
<dbReference type="SUPFAM" id="SSF54495">
    <property type="entry name" value="UBC-like"/>
    <property type="match status" value="1"/>
</dbReference>
<accession>H2YQW8</accession>
<reference evidence="12" key="3">
    <citation type="submission" date="2025-09" db="UniProtKB">
        <authorList>
            <consortium name="Ensembl"/>
        </authorList>
    </citation>
    <scope>IDENTIFICATION</scope>
</reference>
<evidence type="ECO:0000256" key="8">
    <source>
        <dbReference type="PROSITE-ProRule" id="PRU10133"/>
    </source>
</evidence>
<name>H2YQW8_CIOSA</name>
<dbReference type="FunCoup" id="H2YQW8">
    <property type="interactions" value="223"/>
</dbReference>
<dbReference type="FunFam" id="3.10.110.10:FF:000033">
    <property type="entry name" value="NEDD8-conjugating enzyme UBE2F"/>
    <property type="match status" value="1"/>
</dbReference>
<proteinExistence type="inferred from homology"/>
<dbReference type="GO" id="GO:0061654">
    <property type="term" value="F:NEDD8 conjugating enzyme activity"/>
    <property type="evidence" value="ECO:0007669"/>
    <property type="project" value="UniProtKB-EC"/>
</dbReference>
<comment type="similarity">
    <text evidence="9">Belongs to the ubiquitin-conjugating enzyme family.</text>
</comment>
<reference evidence="13" key="1">
    <citation type="submission" date="2003-08" db="EMBL/GenBank/DDBJ databases">
        <authorList>
            <person name="Birren B."/>
            <person name="Nusbaum C."/>
            <person name="Abebe A."/>
            <person name="Abouelleil A."/>
            <person name="Adekoya E."/>
            <person name="Ait-zahra M."/>
            <person name="Allen N."/>
            <person name="Allen T."/>
            <person name="An P."/>
            <person name="Anderson M."/>
            <person name="Anderson S."/>
            <person name="Arachchi H."/>
            <person name="Armbruster J."/>
            <person name="Bachantsang P."/>
            <person name="Baldwin J."/>
            <person name="Barry A."/>
            <person name="Bayul T."/>
            <person name="Blitshsteyn B."/>
            <person name="Bloom T."/>
            <person name="Blye J."/>
            <person name="Boguslavskiy L."/>
            <person name="Borowsky M."/>
            <person name="Boukhgalter B."/>
            <person name="Brunache A."/>
            <person name="Butler J."/>
            <person name="Calixte N."/>
            <person name="Calvo S."/>
            <person name="Camarata J."/>
            <person name="Campo K."/>
            <person name="Chang J."/>
            <person name="Cheshatsang Y."/>
            <person name="Citroen M."/>
            <person name="Collymore A."/>
            <person name="Considine T."/>
            <person name="Cook A."/>
            <person name="Cooke P."/>
            <person name="Corum B."/>
            <person name="Cuomo C."/>
            <person name="David R."/>
            <person name="Dawoe T."/>
            <person name="Degray S."/>
            <person name="Dodge S."/>
            <person name="Dooley K."/>
            <person name="Dorje P."/>
            <person name="Dorjee K."/>
            <person name="Dorris L."/>
            <person name="Duffey N."/>
            <person name="Dupes A."/>
            <person name="Elkins T."/>
            <person name="Engels R."/>
            <person name="Erickson J."/>
            <person name="Farina A."/>
            <person name="Faro S."/>
            <person name="Ferreira P."/>
            <person name="Fischer H."/>
            <person name="Fitzgerald M."/>
            <person name="Foley K."/>
            <person name="Gage D."/>
            <person name="Galagan J."/>
            <person name="Gearin G."/>
            <person name="Gnerre S."/>
            <person name="Gnirke A."/>
            <person name="Goyette A."/>
            <person name="Graham J."/>
            <person name="Grandbois E."/>
            <person name="Gyaltsen K."/>
            <person name="Hafez N."/>
            <person name="Hagopian D."/>
            <person name="Hagos B."/>
            <person name="Hall J."/>
            <person name="Hatcher B."/>
            <person name="Heller A."/>
            <person name="Higgins H."/>
            <person name="Honan T."/>
            <person name="Horn A."/>
            <person name="Houde N."/>
            <person name="Hughes L."/>
            <person name="Hulme W."/>
            <person name="Husby E."/>
            <person name="Iliev I."/>
            <person name="Jaffe D."/>
            <person name="Jones C."/>
            <person name="Kamal M."/>
            <person name="Kamat A."/>
            <person name="Kamvysselis M."/>
            <person name="Karlsson E."/>
            <person name="Kells C."/>
            <person name="Kieu A."/>
            <person name="Kisner P."/>
            <person name="Kodira C."/>
            <person name="Kulbokas E."/>
            <person name="Labutti K."/>
            <person name="Lama D."/>
            <person name="Landers T."/>
            <person name="Leger J."/>
            <person name="Levine S."/>
            <person name="Lewis D."/>
            <person name="Lewis T."/>
            <person name="Lindblad-toh K."/>
            <person name="Liu X."/>
            <person name="Lokyitsang T."/>
            <person name="Lokyitsang Y."/>
            <person name="Lucien O."/>
            <person name="Lui A."/>
            <person name="Ma L.J."/>
            <person name="Mabbitt R."/>
            <person name="Macdonald J."/>
            <person name="Maclean C."/>
            <person name="Major J."/>
            <person name="Manning J."/>
            <person name="Marabella R."/>
            <person name="Maru K."/>
            <person name="Matthews C."/>
            <person name="Mauceli E."/>
            <person name="Mccarthy M."/>
            <person name="Mcdonough S."/>
            <person name="Mcghee T."/>
            <person name="Meldrim J."/>
            <person name="Meneus L."/>
            <person name="Mesirov J."/>
            <person name="Mihalev A."/>
            <person name="Mihova T."/>
            <person name="Mikkelsen T."/>
            <person name="Mlenga V."/>
            <person name="Moru K."/>
            <person name="Mozes J."/>
            <person name="Mulrain L."/>
            <person name="Munson G."/>
            <person name="Naylor J."/>
            <person name="Newes C."/>
            <person name="Nguyen C."/>
            <person name="Nguyen N."/>
            <person name="Nguyen T."/>
            <person name="Nicol R."/>
            <person name="Nielsen C."/>
            <person name="Nizzari M."/>
            <person name="Norbu C."/>
            <person name="Norbu N."/>
            <person name="O'donnell P."/>
            <person name="Okoawo O."/>
            <person name="O'leary S."/>
            <person name="Omotosho B."/>
            <person name="O'neill K."/>
            <person name="Osman S."/>
            <person name="Parker S."/>
            <person name="Perrin D."/>
            <person name="Phunkhang P."/>
            <person name="Piqani B."/>
            <person name="Purcell S."/>
            <person name="Rachupka T."/>
            <person name="Ramasamy U."/>
            <person name="Rameau R."/>
            <person name="Ray V."/>
            <person name="Raymond C."/>
            <person name="Retta R."/>
            <person name="Richardson S."/>
            <person name="Rise C."/>
            <person name="Rodriguez J."/>
            <person name="Rogers J."/>
            <person name="Rogov P."/>
            <person name="Rutman M."/>
            <person name="Schupbach R."/>
            <person name="Seaman C."/>
            <person name="Settipalli S."/>
            <person name="Sharpe T."/>
            <person name="Sheridan J."/>
            <person name="Sherpa N."/>
            <person name="Shi J."/>
            <person name="Smirnov S."/>
            <person name="Smith C."/>
            <person name="Sougnez C."/>
            <person name="Spencer B."/>
            <person name="Stalker J."/>
            <person name="Stange-thomann N."/>
            <person name="Stavropoulos S."/>
            <person name="Stetson K."/>
            <person name="Stone C."/>
            <person name="Stone S."/>
            <person name="Stubbs M."/>
            <person name="Talamas J."/>
            <person name="Tchuinga P."/>
            <person name="Tenzing P."/>
            <person name="Tesfaye S."/>
            <person name="Theodore J."/>
            <person name="Thoulutsang Y."/>
            <person name="Topham K."/>
            <person name="Towey S."/>
            <person name="Tsamla T."/>
            <person name="Tsomo N."/>
            <person name="Vallee D."/>
            <person name="Vassiliev H."/>
            <person name="Venkataraman V."/>
            <person name="Vinson J."/>
            <person name="Vo A."/>
            <person name="Wade C."/>
            <person name="Wang S."/>
            <person name="Wangchuk T."/>
            <person name="Wangdi T."/>
            <person name="Whittaker C."/>
            <person name="Wilkinson J."/>
            <person name="Wu Y."/>
            <person name="Wyman D."/>
            <person name="Yadav S."/>
            <person name="Yang S."/>
            <person name="Yang X."/>
            <person name="Yeager S."/>
            <person name="Yee E."/>
            <person name="Young G."/>
            <person name="Zainoun J."/>
            <person name="Zembeck L."/>
            <person name="Zimmer A."/>
            <person name="Zody M."/>
            <person name="Lander E."/>
        </authorList>
    </citation>
    <scope>NUCLEOTIDE SEQUENCE [LARGE SCALE GENOMIC DNA]</scope>
</reference>
<evidence type="ECO:0000256" key="9">
    <source>
        <dbReference type="RuleBase" id="RU362109"/>
    </source>
</evidence>
<dbReference type="Pfam" id="PF00179">
    <property type="entry name" value="UQ_con"/>
    <property type="match status" value="1"/>
</dbReference>
<reference evidence="12" key="2">
    <citation type="submission" date="2025-08" db="UniProtKB">
        <authorList>
            <consortium name="Ensembl"/>
        </authorList>
    </citation>
    <scope>IDENTIFICATION</scope>
</reference>
<feature type="compositionally biased region" description="Polar residues" evidence="10">
    <location>
        <begin position="13"/>
        <end position="23"/>
    </location>
</feature>
<evidence type="ECO:0000256" key="1">
    <source>
        <dbReference type="ARBA" id="ARBA00005032"/>
    </source>
</evidence>
<dbReference type="CDD" id="cd23794">
    <property type="entry name" value="UBCc_UBE2F_UBE2M"/>
    <property type="match status" value="1"/>
</dbReference>
<dbReference type="Proteomes" id="UP000007875">
    <property type="component" value="Unassembled WGS sequence"/>
</dbReference>
<dbReference type="Ensembl" id="ENSCSAVT00000007828.1">
    <property type="protein sequence ID" value="ENSCSAVP00000007728.1"/>
    <property type="gene ID" value="ENSCSAVG00000004619.1"/>
</dbReference>
<dbReference type="AlphaFoldDB" id="H2YQW8"/>
<sequence>MITLSKKLKEAQQKGNRNETSAKSIKPAVSSIRDQLLVKELADAGSWKGCELTFPDANVLHNFTICVRPDEGMWKDGSFVFMVSIPEEYNMKPPVVKCKTSVWHPNISMAGDVCLSILREHSLDGSGWAPTRSLKDLVWGLSSLFTDLVDFDDPLNIDAAEEYRNNPRQFRRTLELHLYKNLPS</sequence>
<feature type="active site" description="Glycyl thioester intermediate" evidence="8">
    <location>
        <position position="114"/>
    </location>
</feature>
<evidence type="ECO:0000256" key="6">
    <source>
        <dbReference type="ARBA" id="ARBA00043698"/>
    </source>
</evidence>
<evidence type="ECO:0000256" key="10">
    <source>
        <dbReference type="SAM" id="MobiDB-lite"/>
    </source>
</evidence>
<evidence type="ECO:0000256" key="3">
    <source>
        <dbReference type="ARBA" id="ARBA00022741"/>
    </source>
</evidence>
<dbReference type="InterPro" id="IPR016135">
    <property type="entry name" value="UBQ-conjugating_enzyme/RWD"/>
</dbReference>
<dbReference type="PROSITE" id="PS00183">
    <property type="entry name" value="UBC_1"/>
    <property type="match status" value="1"/>
</dbReference>
<organism evidence="12 13">
    <name type="scientific">Ciona savignyi</name>
    <name type="common">Pacific transparent sea squirt</name>
    <dbReference type="NCBI Taxonomy" id="51511"/>
    <lineage>
        <taxon>Eukaryota</taxon>
        <taxon>Metazoa</taxon>
        <taxon>Chordata</taxon>
        <taxon>Tunicata</taxon>
        <taxon>Ascidiacea</taxon>
        <taxon>Phlebobranchia</taxon>
        <taxon>Cionidae</taxon>
        <taxon>Ciona</taxon>
    </lineage>
</organism>
<feature type="region of interest" description="Disordered" evidence="10">
    <location>
        <begin position="1"/>
        <end position="24"/>
    </location>
</feature>
<dbReference type="GO" id="GO:0005524">
    <property type="term" value="F:ATP binding"/>
    <property type="evidence" value="ECO:0007669"/>
    <property type="project" value="UniProtKB-UniRule"/>
</dbReference>
<keyword evidence="2" id="KW-0808">Transferase</keyword>
<evidence type="ECO:0000259" key="11">
    <source>
        <dbReference type="PROSITE" id="PS50127"/>
    </source>
</evidence>
<dbReference type="GO" id="GO:0045116">
    <property type="term" value="P:protein neddylation"/>
    <property type="evidence" value="ECO:0007669"/>
    <property type="project" value="UniProtKB-ARBA"/>
</dbReference>